<dbReference type="GO" id="GO:0016301">
    <property type="term" value="F:kinase activity"/>
    <property type="evidence" value="ECO:0007669"/>
    <property type="project" value="UniProtKB-KW"/>
</dbReference>
<keyword evidence="4 7" id="KW-0418">Kinase</keyword>
<name>A0AAN1QM20_SYNEL</name>
<dbReference type="EC" id="2.7.1.-" evidence="7"/>
<dbReference type="Pfam" id="PF00294">
    <property type="entry name" value="PfkB"/>
    <property type="match status" value="1"/>
</dbReference>
<dbReference type="InterPro" id="IPR050306">
    <property type="entry name" value="PfkB_Carbo_kinase"/>
</dbReference>
<keyword evidence="5" id="KW-0067">ATP-binding</keyword>
<dbReference type="InterPro" id="IPR011611">
    <property type="entry name" value="PfkB_dom"/>
</dbReference>
<dbReference type="EMBL" id="CP030139">
    <property type="protein sequence ID" value="AZB71731.1"/>
    <property type="molecule type" value="Genomic_DNA"/>
</dbReference>
<evidence type="ECO:0000256" key="4">
    <source>
        <dbReference type="ARBA" id="ARBA00022777"/>
    </source>
</evidence>
<feature type="domain" description="Carbohydrate kinase PfkB" evidence="6">
    <location>
        <begin position="7"/>
        <end position="312"/>
    </location>
</feature>
<reference evidence="7 8" key="1">
    <citation type="journal article" date="2018" name="Sci. Rep.">
        <title>Genome Features and Biochemical Characteristics of a Robust, Fast Growing and Naturally Transformable Cyanobacterium Synechococcus elongatus PCC 11801 Isolated from India.</title>
        <authorList>
            <person name="Jaiswal D."/>
            <person name="Sengupta A."/>
            <person name="Sohoni S."/>
            <person name="Sengupta S."/>
            <person name="Phadnavis A.G."/>
            <person name="Pakrasi H.B."/>
            <person name="Wangikar P.P."/>
        </authorList>
    </citation>
    <scope>NUCLEOTIDE SEQUENCE [LARGE SCALE GENOMIC DNA]</scope>
    <source>
        <strain evidence="7 8">PCC 11801</strain>
    </source>
</reference>
<protein>
    <submittedName>
        <fullName evidence="7">Carbohydrate kinase</fullName>
        <ecNumber evidence="7">2.7.1.-</ecNumber>
    </submittedName>
</protein>
<organism evidence="7 8">
    <name type="scientific">Synechococcus elongatus PCC 11801</name>
    <dbReference type="NCBI Taxonomy" id="2219813"/>
    <lineage>
        <taxon>Bacteria</taxon>
        <taxon>Bacillati</taxon>
        <taxon>Cyanobacteriota</taxon>
        <taxon>Cyanophyceae</taxon>
        <taxon>Synechococcales</taxon>
        <taxon>Synechococcaceae</taxon>
        <taxon>Synechococcus</taxon>
    </lineage>
</organism>
<sequence length="333" mass="36079">MAAQAPTVICLGEMLWDCLANDRDRPAELVQSWTPWPGGAPANVATALVKLGVESGLITCLGSDPEGDRLFQVLQDNAVAIAAVQRHPSLPTRQVQVLRSAQGDRQFGGFGAIACNQFADTELQADQLPQAWFSSAKVLCLGTIPLAYPSSAIAAQQALNWANQQRMTVLLDVNWRPSFWPDPSLAPDRIRAILPQVQQLKLACEEAEWLFETVDPAQIQNQQPQLQAVLITDGDRGCDYWVAGWQGYCPSFPVEAIDTTGAGDAFVAAWLAQNTQTDFQWTSAEQVQIAIRWASAAGALTTLQAGAIAAQPSLSEIQTFLELANINCSCHHI</sequence>
<evidence type="ECO:0000313" key="7">
    <source>
        <dbReference type="EMBL" id="AZB71731.1"/>
    </source>
</evidence>
<accession>A0AAN1QM20</accession>
<dbReference type="InterPro" id="IPR029056">
    <property type="entry name" value="Ribokinase-like"/>
</dbReference>
<proteinExistence type="inferred from homology"/>
<evidence type="ECO:0000256" key="3">
    <source>
        <dbReference type="ARBA" id="ARBA00022741"/>
    </source>
</evidence>
<dbReference type="GO" id="GO:0005524">
    <property type="term" value="F:ATP binding"/>
    <property type="evidence" value="ECO:0007669"/>
    <property type="project" value="UniProtKB-KW"/>
</dbReference>
<dbReference type="PROSITE" id="PS00583">
    <property type="entry name" value="PFKB_KINASES_1"/>
    <property type="match status" value="1"/>
</dbReference>
<dbReference type="RefSeq" id="WP_208675294.1">
    <property type="nucleotide sequence ID" value="NZ_CP030139.2"/>
</dbReference>
<evidence type="ECO:0000256" key="1">
    <source>
        <dbReference type="ARBA" id="ARBA00010688"/>
    </source>
</evidence>
<dbReference type="AlphaFoldDB" id="A0AAN1QM20"/>
<evidence type="ECO:0000256" key="5">
    <source>
        <dbReference type="ARBA" id="ARBA00022840"/>
    </source>
</evidence>
<dbReference type="CDD" id="cd01167">
    <property type="entry name" value="bac_FRK"/>
    <property type="match status" value="1"/>
</dbReference>
<evidence type="ECO:0000256" key="2">
    <source>
        <dbReference type="ARBA" id="ARBA00022679"/>
    </source>
</evidence>
<evidence type="ECO:0000259" key="6">
    <source>
        <dbReference type="Pfam" id="PF00294"/>
    </source>
</evidence>
<evidence type="ECO:0000313" key="8">
    <source>
        <dbReference type="Proteomes" id="UP000267249"/>
    </source>
</evidence>
<comment type="similarity">
    <text evidence="1">Belongs to the carbohydrate kinase PfkB family.</text>
</comment>
<dbReference type="PANTHER" id="PTHR43085">
    <property type="entry name" value="HEXOKINASE FAMILY MEMBER"/>
    <property type="match status" value="1"/>
</dbReference>
<dbReference type="Proteomes" id="UP000267249">
    <property type="component" value="Chromosome"/>
</dbReference>
<keyword evidence="2 7" id="KW-0808">Transferase</keyword>
<dbReference type="InterPro" id="IPR002173">
    <property type="entry name" value="Carboh/pur_kinase_PfkB_CS"/>
</dbReference>
<dbReference type="PANTHER" id="PTHR43085:SF1">
    <property type="entry name" value="PSEUDOURIDINE KINASE-RELATED"/>
    <property type="match status" value="1"/>
</dbReference>
<dbReference type="SUPFAM" id="SSF53613">
    <property type="entry name" value="Ribokinase-like"/>
    <property type="match status" value="1"/>
</dbReference>
<gene>
    <name evidence="7" type="ORF">DOP62_02445</name>
</gene>
<dbReference type="Gene3D" id="3.40.1190.20">
    <property type="match status" value="1"/>
</dbReference>
<keyword evidence="3" id="KW-0547">Nucleotide-binding</keyword>